<feature type="region of interest" description="Disordered" evidence="1">
    <location>
        <begin position="55"/>
        <end position="125"/>
    </location>
</feature>
<proteinExistence type="predicted"/>
<evidence type="ECO:0000313" key="3">
    <source>
        <dbReference type="Proteomes" id="UP000799640"/>
    </source>
</evidence>
<sequence length="125" mass="12662">MAAAPMTAASVRSPRSASAAQATSPATQPSPTGSHANAFNRPHLATSSASWLACAITAPPPPPRPTARCASGDHAGVPRRRGIHQGPSWLISSTQAGSFASPSPHCRTSKVHTAVRTLPPPSATS</sequence>
<dbReference type="EMBL" id="ML996715">
    <property type="protein sequence ID" value="KAF2395511.1"/>
    <property type="molecule type" value="Genomic_DNA"/>
</dbReference>
<organism evidence="2 3">
    <name type="scientific">Trichodelitschia bisporula</name>
    <dbReference type="NCBI Taxonomy" id="703511"/>
    <lineage>
        <taxon>Eukaryota</taxon>
        <taxon>Fungi</taxon>
        <taxon>Dikarya</taxon>
        <taxon>Ascomycota</taxon>
        <taxon>Pezizomycotina</taxon>
        <taxon>Dothideomycetes</taxon>
        <taxon>Dothideomycetes incertae sedis</taxon>
        <taxon>Phaeotrichales</taxon>
        <taxon>Phaeotrichaceae</taxon>
        <taxon>Trichodelitschia</taxon>
    </lineage>
</organism>
<dbReference type="Proteomes" id="UP000799640">
    <property type="component" value="Unassembled WGS sequence"/>
</dbReference>
<feature type="region of interest" description="Disordered" evidence="1">
    <location>
        <begin position="1"/>
        <end position="42"/>
    </location>
</feature>
<feature type="compositionally biased region" description="Low complexity" evidence="1">
    <location>
        <begin position="7"/>
        <end position="34"/>
    </location>
</feature>
<keyword evidence="3" id="KW-1185">Reference proteome</keyword>
<gene>
    <name evidence="2" type="ORF">EJ06DRAFT_270814</name>
</gene>
<reference evidence="2" key="1">
    <citation type="journal article" date="2020" name="Stud. Mycol.">
        <title>101 Dothideomycetes genomes: a test case for predicting lifestyles and emergence of pathogens.</title>
        <authorList>
            <person name="Haridas S."/>
            <person name="Albert R."/>
            <person name="Binder M."/>
            <person name="Bloem J."/>
            <person name="Labutti K."/>
            <person name="Salamov A."/>
            <person name="Andreopoulos B."/>
            <person name="Baker S."/>
            <person name="Barry K."/>
            <person name="Bills G."/>
            <person name="Bluhm B."/>
            <person name="Cannon C."/>
            <person name="Castanera R."/>
            <person name="Culley D."/>
            <person name="Daum C."/>
            <person name="Ezra D."/>
            <person name="Gonzalez J."/>
            <person name="Henrissat B."/>
            <person name="Kuo A."/>
            <person name="Liang C."/>
            <person name="Lipzen A."/>
            <person name="Lutzoni F."/>
            <person name="Magnuson J."/>
            <person name="Mondo S."/>
            <person name="Nolan M."/>
            <person name="Ohm R."/>
            <person name="Pangilinan J."/>
            <person name="Park H.-J."/>
            <person name="Ramirez L."/>
            <person name="Alfaro M."/>
            <person name="Sun H."/>
            <person name="Tritt A."/>
            <person name="Yoshinaga Y."/>
            <person name="Zwiers L.-H."/>
            <person name="Turgeon B."/>
            <person name="Goodwin S."/>
            <person name="Spatafora J."/>
            <person name="Crous P."/>
            <person name="Grigoriev I."/>
        </authorList>
    </citation>
    <scope>NUCLEOTIDE SEQUENCE</scope>
    <source>
        <strain evidence="2">CBS 262.69</strain>
    </source>
</reference>
<protein>
    <submittedName>
        <fullName evidence="2">Uncharacterized protein</fullName>
    </submittedName>
</protein>
<feature type="compositionally biased region" description="Polar residues" evidence="1">
    <location>
        <begin position="90"/>
        <end position="101"/>
    </location>
</feature>
<evidence type="ECO:0000313" key="2">
    <source>
        <dbReference type="EMBL" id="KAF2395511.1"/>
    </source>
</evidence>
<evidence type="ECO:0000256" key="1">
    <source>
        <dbReference type="SAM" id="MobiDB-lite"/>
    </source>
</evidence>
<dbReference type="AlphaFoldDB" id="A0A6G1HHX9"/>
<accession>A0A6G1HHX9</accession>
<name>A0A6G1HHX9_9PEZI</name>